<sequence length="108" mass="13012">MWPEGYYYQRQMFSNTKWTKTMEKTFFNSLVKHARSGFFRPKRPNIHAVMCALYDVNKQHGTKVTFEWAQTRVARLRERYELFMWVVNTDSVIWNPQLGSVTAPDQVW</sequence>
<evidence type="ECO:0000313" key="3">
    <source>
        <dbReference type="Proteomes" id="UP001293254"/>
    </source>
</evidence>
<accession>A0AAE1Y3V0</accession>
<protein>
    <recommendedName>
        <fullName evidence="1">Myb/SANT-like domain-containing protein</fullName>
    </recommendedName>
</protein>
<dbReference type="Pfam" id="PF12776">
    <property type="entry name" value="Myb_DNA-bind_3"/>
    <property type="match status" value="1"/>
</dbReference>
<dbReference type="AlphaFoldDB" id="A0AAE1Y3V0"/>
<evidence type="ECO:0000313" key="2">
    <source>
        <dbReference type="EMBL" id="KAK4423249.1"/>
    </source>
</evidence>
<gene>
    <name evidence="2" type="ORF">Salat_1907700</name>
</gene>
<reference evidence="2" key="1">
    <citation type="submission" date="2020-06" db="EMBL/GenBank/DDBJ databases">
        <authorList>
            <person name="Li T."/>
            <person name="Hu X."/>
            <person name="Zhang T."/>
            <person name="Song X."/>
            <person name="Zhang H."/>
            <person name="Dai N."/>
            <person name="Sheng W."/>
            <person name="Hou X."/>
            <person name="Wei L."/>
        </authorList>
    </citation>
    <scope>NUCLEOTIDE SEQUENCE</scope>
    <source>
        <strain evidence="2">3651</strain>
        <tissue evidence="2">Leaf</tissue>
    </source>
</reference>
<dbReference type="EMBL" id="JACGWO010000007">
    <property type="protein sequence ID" value="KAK4423249.1"/>
    <property type="molecule type" value="Genomic_DNA"/>
</dbReference>
<dbReference type="InterPro" id="IPR024752">
    <property type="entry name" value="Myb/SANT-like_dom"/>
</dbReference>
<name>A0AAE1Y3V0_9LAMI</name>
<feature type="domain" description="Myb/SANT-like" evidence="1">
    <location>
        <begin position="17"/>
        <end position="108"/>
    </location>
</feature>
<organism evidence="2 3">
    <name type="scientific">Sesamum alatum</name>
    <dbReference type="NCBI Taxonomy" id="300844"/>
    <lineage>
        <taxon>Eukaryota</taxon>
        <taxon>Viridiplantae</taxon>
        <taxon>Streptophyta</taxon>
        <taxon>Embryophyta</taxon>
        <taxon>Tracheophyta</taxon>
        <taxon>Spermatophyta</taxon>
        <taxon>Magnoliopsida</taxon>
        <taxon>eudicotyledons</taxon>
        <taxon>Gunneridae</taxon>
        <taxon>Pentapetalae</taxon>
        <taxon>asterids</taxon>
        <taxon>lamiids</taxon>
        <taxon>Lamiales</taxon>
        <taxon>Pedaliaceae</taxon>
        <taxon>Sesamum</taxon>
    </lineage>
</organism>
<keyword evidence="3" id="KW-1185">Reference proteome</keyword>
<evidence type="ECO:0000259" key="1">
    <source>
        <dbReference type="Pfam" id="PF12776"/>
    </source>
</evidence>
<dbReference type="Proteomes" id="UP001293254">
    <property type="component" value="Unassembled WGS sequence"/>
</dbReference>
<reference evidence="2" key="2">
    <citation type="journal article" date="2024" name="Plant">
        <title>Genomic evolution and insights into agronomic trait innovations of Sesamum species.</title>
        <authorList>
            <person name="Miao H."/>
            <person name="Wang L."/>
            <person name="Qu L."/>
            <person name="Liu H."/>
            <person name="Sun Y."/>
            <person name="Le M."/>
            <person name="Wang Q."/>
            <person name="Wei S."/>
            <person name="Zheng Y."/>
            <person name="Lin W."/>
            <person name="Duan Y."/>
            <person name="Cao H."/>
            <person name="Xiong S."/>
            <person name="Wang X."/>
            <person name="Wei L."/>
            <person name="Li C."/>
            <person name="Ma Q."/>
            <person name="Ju M."/>
            <person name="Zhao R."/>
            <person name="Li G."/>
            <person name="Mu C."/>
            <person name="Tian Q."/>
            <person name="Mei H."/>
            <person name="Zhang T."/>
            <person name="Gao T."/>
            <person name="Zhang H."/>
        </authorList>
    </citation>
    <scope>NUCLEOTIDE SEQUENCE</scope>
    <source>
        <strain evidence="2">3651</strain>
    </source>
</reference>
<comment type="caution">
    <text evidence="2">The sequence shown here is derived from an EMBL/GenBank/DDBJ whole genome shotgun (WGS) entry which is preliminary data.</text>
</comment>
<proteinExistence type="predicted"/>